<comment type="caution">
    <text evidence="2">The sequence shown here is derived from an EMBL/GenBank/DDBJ whole genome shotgun (WGS) entry which is preliminary data.</text>
</comment>
<evidence type="ECO:0000313" key="2">
    <source>
        <dbReference type="EMBL" id="KAG1822047.1"/>
    </source>
</evidence>
<feature type="transmembrane region" description="Helical" evidence="1">
    <location>
        <begin position="12"/>
        <end position="44"/>
    </location>
</feature>
<dbReference type="GeneID" id="64628927"/>
<organism evidence="2 3">
    <name type="scientific">Suillus subaureus</name>
    <dbReference type="NCBI Taxonomy" id="48587"/>
    <lineage>
        <taxon>Eukaryota</taxon>
        <taxon>Fungi</taxon>
        <taxon>Dikarya</taxon>
        <taxon>Basidiomycota</taxon>
        <taxon>Agaricomycotina</taxon>
        <taxon>Agaricomycetes</taxon>
        <taxon>Agaricomycetidae</taxon>
        <taxon>Boletales</taxon>
        <taxon>Suillineae</taxon>
        <taxon>Suillaceae</taxon>
        <taxon>Suillus</taxon>
    </lineage>
</organism>
<dbReference type="Proteomes" id="UP000807769">
    <property type="component" value="Unassembled WGS sequence"/>
</dbReference>
<evidence type="ECO:0000313" key="3">
    <source>
        <dbReference type="Proteomes" id="UP000807769"/>
    </source>
</evidence>
<sequence>MAPDPGREHSSIFILFILPYILLSGYTLTLAGHGILIGNLYYLSSAASQYLGTLNHSLGCVSQLVNWVTILTYLIVISLFQGVGKRRSIFRSMGDPRRICQHGTTTLFV</sequence>
<evidence type="ECO:0000256" key="1">
    <source>
        <dbReference type="SAM" id="Phobius"/>
    </source>
</evidence>
<proteinExistence type="predicted"/>
<gene>
    <name evidence="2" type="ORF">BJ212DRAFT_1335513</name>
</gene>
<keyword evidence="1" id="KW-0812">Transmembrane</keyword>
<dbReference type="EMBL" id="JABBWG010000006">
    <property type="protein sequence ID" value="KAG1822047.1"/>
    <property type="molecule type" value="Genomic_DNA"/>
</dbReference>
<dbReference type="RefSeq" id="XP_041196787.1">
    <property type="nucleotide sequence ID" value="XM_041334910.1"/>
</dbReference>
<keyword evidence="3" id="KW-1185">Reference proteome</keyword>
<protein>
    <submittedName>
        <fullName evidence="2">Uncharacterized protein</fullName>
    </submittedName>
</protein>
<accession>A0A9P7EIS7</accession>
<dbReference type="AlphaFoldDB" id="A0A9P7EIS7"/>
<keyword evidence="1" id="KW-0472">Membrane</keyword>
<name>A0A9P7EIS7_9AGAM</name>
<reference evidence="2" key="1">
    <citation type="journal article" date="2020" name="New Phytol.">
        <title>Comparative genomics reveals dynamic genome evolution in host specialist ectomycorrhizal fungi.</title>
        <authorList>
            <person name="Lofgren L.A."/>
            <person name="Nguyen N.H."/>
            <person name="Vilgalys R."/>
            <person name="Ruytinx J."/>
            <person name="Liao H.L."/>
            <person name="Branco S."/>
            <person name="Kuo A."/>
            <person name="LaButti K."/>
            <person name="Lipzen A."/>
            <person name="Andreopoulos W."/>
            <person name="Pangilinan J."/>
            <person name="Riley R."/>
            <person name="Hundley H."/>
            <person name="Na H."/>
            <person name="Barry K."/>
            <person name="Grigoriev I.V."/>
            <person name="Stajich J.E."/>
            <person name="Kennedy P.G."/>
        </authorList>
    </citation>
    <scope>NUCLEOTIDE SEQUENCE</scope>
    <source>
        <strain evidence="2">MN1</strain>
    </source>
</reference>
<feature type="transmembrane region" description="Helical" evidence="1">
    <location>
        <begin position="64"/>
        <end position="83"/>
    </location>
</feature>
<keyword evidence="1" id="KW-1133">Transmembrane helix</keyword>